<dbReference type="GO" id="GO:0008237">
    <property type="term" value="F:metallopeptidase activity"/>
    <property type="evidence" value="ECO:0007669"/>
    <property type="project" value="UniProtKB-KW"/>
</dbReference>
<dbReference type="Proteomes" id="UP000229972">
    <property type="component" value="Unassembled WGS sequence"/>
</dbReference>
<organism evidence="8 9">
    <name type="scientific">Candidatus Falkowbacteria bacterium CG10_big_fil_rev_8_21_14_0_10_37_18</name>
    <dbReference type="NCBI Taxonomy" id="1974562"/>
    <lineage>
        <taxon>Bacteria</taxon>
        <taxon>Candidatus Falkowiibacteriota</taxon>
    </lineage>
</organism>
<name>A0A2H0V8B1_9BACT</name>
<evidence type="ECO:0000313" key="9">
    <source>
        <dbReference type="Proteomes" id="UP000229972"/>
    </source>
</evidence>
<keyword evidence="3" id="KW-0378">Hydrolase</keyword>
<dbReference type="CDD" id="cd08071">
    <property type="entry name" value="MPN_DUF2466"/>
    <property type="match status" value="1"/>
</dbReference>
<dbReference type="NCBIfam" id="NF000642">
    <property type="entry name" value="PRK00024.1"/>
    <property type="match status" value="1"/>
</dbReference>
<dbReference type="PANTHER" id="PTHR30471">
    <property type="entry name" value="DNA REPAIR PROTEIN RADC"/>
    <property type="match status" value="1"/>
</dbReference>
<dbReference type="Pfam" id="PF20582">
    <property type="entry name" value="UPF0758_N"/>
    <property type="match status" value="1"/>
</dbReference>
<dbReference type="GO" id="GO:0006508">
    <property type="term" value="P:proteolysis"/>
    <property type="evidence" value="ECO:0007669"/>
    <property type="project" value="UniProtKB-KW"/>
</dbReference>
<dbReference type="NCBIfam" id="TIGR00608">
    <property type="entry name" value="radc"/>
    <property type="match status" value="1"/>
</dbReference>
<dbReference type="AlphaFoldDB" id="A0A2H0V8B1"/>
<dbReference type="PROSITE" id="PS50249">
    <property type="entry name" value="MPN"/>
    <property type="match status" value="1"/>
</dbReference>
<keyword evidence="2" id="KW-0479">Metal-binding</keyword>
<dbReference type="GO" id="GO:0046872">
    <property type="term" value="F:metal ion binding"/>
    <property type="evidence" value="ECO:0007669"/>
    <property type="project" value="UniProtKB-KW"/>
</dbReference>
<evidence type="ECO:0000256" key="3">
    <source>
        <dbReference type="ARBA" id="ARBA00022801"/>
    </source>
</evidence>
<keyword evidence="1" id="KW-0645">Protease</keyword>
<comment type="caution">
    <text evidence="8">The sequence shown here is derived from an EMBL/GenBank/DDBJ whole genome shotgun (WGS) entry which is preliminary data.</text>
</comment>
<evidence type="ECO:0000256" key="4">
    <source>
        <dbReference type="ARBA" id="ARBA00022833"/>
    </source>
</evidence>
<evidence type="ECO:0000256" key="2">
    <source>
        <dbReference type="ARBA" id="ARBA00022723"/>
    </source>
</evidence>
<dbReference type="PANTHER" id="PTHR30471:SF3">
    <property type="entry name" value="UPF0758 PROTEIN YEES-RELATED"/>
    <property type="match status" value="1"/>
</dbReference>
<reference evidence="9" key="1">
    <citation type="submission" date="2017-09" db="EMBL/GenBank/DDBJ databases">
        <title>Depth-based differentiation of microbial function through sediment-hosted aquifers and enrichment of novel symbionts in the deep terrestrial subsurface.</title>
        <authorList>
            <person name="Probst A.J."/>
            <person name="Ladd B."/>
            <person name="Jarett J.K."/>
            <person name="Geller-Mcgrath D.E."/>
            <person name="Sieber C.M.K."/>
            <person name="Emerson J.B."/>
            <person name="Anantharaman K."/>
            <person name="Thomas B.C."/>
            <person name="Malmstrom R."/>
            <person name="Stieglmeier M."/>
            <person name="Klingl A."/>
            <person name="Woyke T."/>
            <person name="Ryan C.M."/>
            <person name="Banfield J.F."/>
        </authorList>
    </citation>
    <scope>NUCLEOTIDE SEQUENCE [LARGE SCALE GENOMIC DNA]</scope>
</reference>
<evidence type="ECO:0000313" key="8">
    <source>
        <dbReference type="EMBL" id="PIR95313.1"/>
    </source>
</evidence>
<dbReference type="InterPro" id="IPR025657">
    <property type="entry name" value="RadC_JAB"/>
</dbReference>
<keyword evidence="4" id="KW-0862">Zinc</keyword>
<comment type="similarity">
    <text evidence="6">Belongs to the UPF0758 family.</text>
</comment>
<dbReference type="EMBL" id="PFAL01000029">
    <property type="protein sequence ID" value="PIR95313.1"/>
    <property type="molecule type" value="Genomic_DNA"/>
</dbReference>
<dbReference type="InterPro" id="IPR046778">
    <property type="entry name" value="UPF0758_N"/>
</dbReference>
<evidence type="ECO:0000256" key="6">
    <source>
        <dbReference type="RuleBase" id="RU003797"/>
    </source>
</evidence>
<sequence length="243" mass="27098">MSYKISDRSLVLSHPVINNTKHYKILKIRDLPDEDKPREKIINNGVGSLSSAELLAVVLGVGTKKEEVYSMANRLLREYGEKGIAYQKDPNLIEKDLNIPLTKACQIVACFELGRRFYQKKPGASITIRTAPQAFAHLKDMGNLNKEQFRGLYLNTHYQLIHDEVISLGTLDASLVSPREVFRPALEYSAAAIIIAHNHPSGVLKATQADVDITNKLIEAGNVLDIEILDHIIIAKNKFSSII</sequence>
<gene>
    <name evidence="8" type="ORF">COT93_03125</name>
</gene>
<dbReference type="Gene3D" id="3.40.140.10">
    <property type="entry name" value="Cytidine Deaminase, domain 2"/>
    <property type="match status" value="1"/>
</dbReference>
<dbReference type="InterPro" id="IPR001405">
    <property type="entry name" value="UPF0758"/>
</dbReference>
<evidence type="ECO:0000256" key="1">
    <source>
        <dbReference type="ARBA" id="ARBA00022670"/>
    </source>
</evidence>
<dbReference type="InterPro" id="IPR020891">
    <property type="entry name" value="UPF0758_CS"/>
</dbReference>
<accession>A0A2H0V8B1</accession>
<evidence type="ECO:0000259" key="7">
    <source>
        <dbReference type="PROSITE" id="PS50249"/>
    </source>
</evidence>
<dbReference type="InterPro" id="IPR037518">
    <property type="entry name" value="MPN"/>
</dbReference>
<evidence type="ECO:0000256" key="5">
    <source>
        <dbReference type="ARBA" id="ARBA00023049"/>
    </source>
</evidence>
<dbReference type="PROSITE" id="PS01302">
    <property type="entry name" value="UPF0758"/>
    <property type="match status" value="1"/>
</dbReference>
<feature type="domain" description="MPN" evidence="7">
    <location>
        <begin position="127"/>
        <end position="243"/>
    </location>
</feature>
<protein>
    <recommendedName>
        <fullName evidence="7">MPN domain-containing protein</fullName>
    </recommendedName>
</protein>
<proteinExistence type="inferred from homology"/>
<dbReference type="Pfam" id="PF04002">
    <property type="entry name" value="RadC"/>
    <property type="match status" value="1"/>
</dbReference>
<keyword evidence="5" id="KW-0482">Metalloprotease</keyword>